<keyword evidence="1" id="KW-0479">Metal-binding</keyword>
<proteinExistence type="predicted"/>
<feature type="domain" description="4Fe-4S ferredoxin-type" evidence="4">
    <location>
        <begin position="294"/>
        <end position="317"/>
    </location>
</feature>
<dbReference type="InterPro" id="IPR017896">
    <property type="entry name" value="4Fe4S_Fe-S-bd"/>
</dbReference>
<protein>
    <submittedName>
        <fullName evidence="5">4Fe-4S dicluster domain-containing protein</fullName>
    </submittedName>
</protein>
<evidence type="ECO:0000256" key="3">
    <source>
        <dbReference type="ARBA" id="ARBA00023014"/>
    </source>
</evidence>
<keyword evidence="6" id="KW-1185">Reference proteome</keyword>
<evidence type="ECO:0000313" key="5">
    <source>
        <dbReference type="EMBL" id="MCR6544459.1"/>
    </source>
</evidence>
<dbReference type="Proteomes" id="UP001524944">
    <property type="component" value="Unassembled WGS sequence"/>
</dbReference>
<evidence type="ECO:0000313" key="6">
    <source>
        <dbReference type="Proteomes" id="UP001524944"/>
    </source>
</evidence>
<dbReference type="InterPro" id="IPR009051">
    <property type="entry name" value="Helical_ferredxn"/>
</dbReference>
<dbReference type="Gene3D" id="1.10.1060.10">
    <property type="entry name" value="Alpha-helical ferredoxin"/>
    <property type="match status" value="1"/>
</dbReference>
<keyword evidence="2" id="KW-0408">Iron</keyword>
<dbReference type="SUPFAM" id="SSF46548">
    <property type="entry name" value="alpha-helical ferredoxin"/>
    <property type="match status" value="1"/>
</dbReference>
<name>A0ABT1Y0T2_9FIRM</name>
<accession>A0ABT1Y0T2</accession>
<dbReference type="RefSeq" id="WP_257912062.1">
    <property type="nucleotide sequence ID" value="NZ_JANPWE010000001.1"/>
</dbReference>
<organism evidence="5 6">
    <name type="scientific">Dehalobacterium formicoaceticum</name>
    <dbReference type="NCBI Taxonomy" id="51515"/>
    <lineage>
        <taxon>Bacteria</taxon>
        <taxon>Bacillati</taxon>
        <taxon>Bacillota</taxon>
        <taxon>Clostridia</taxon>
        <taxon>Eubacteriales</taxon>
        <taxon>Peptococcaceae</taxon>
        <taxon>Dehalobacterium</taxon>
    </lineage>
</organism>
<dbReference type="PANTHER" id="PTHR40447:SF1">
    <property type="entry name" value="ANAEROBIC SULFITE REDUCTASE SUBUNIT A"/>
    <property type="match status" value="1"/>
</dbReference>
<gene>
    <name evidence="5" type="ORF">NVS47_02850</name>
</gene>
<evidence type="ECO:0000256" key="1">
    <source>
        <dbReference type="ARBA" id="ARBA00022723"/>
    </source>
</evidence>
<dbReference type="PANTHER" id="PTHR40447">
    <property type="entry name" value="ANAEROBIC SULFITE REDUCTASE SUBUNIT A"/>
    <property type="match status" value="1"/>
</dbReference>
<evidence type="ECO:0000256" key="2">
    <source>
        <dbReference type="ARBA" id="ARBA00023004"/>
    </source>
</evidence>
<dbReference type="InterPro" id="IPR017900">
    <property type="entry name" value="4Fe4S_Fe_S_CS"/>
</dbReference>
<comment type="caution">
    <text evidence="5">The sequence shown here is derived from an EMBL/GenBank/DDBJ whole genome shotgun (WGS) entry which is preliminary data.</text>
</comment>
<dbReference type="EMBL" id="JANPWE010000001">
    <property type="protein sequence ID" value="MCR6544459.1"/>
    <property type="molecule type" value="Genomic_DNA"/>
</dbReference>
<dbReference type="PROSITE" id="PS00198">
    <property type="entry name" value="4FE4S_FER_1"/>
    <property type="match status" value="2"/>
</dbReference>
<feature type="domain" description="4Fe-4S ferredoxin-type" evidence="4">
    <location>
        <begin position="214"/>
        <end position="246"/>
    </location>
</feature>
<evidence type="ECO:0000259" key="4">
    <source>
        <dbReference type="PROSITE" id="PS51379"/>
    </source>
</evidence>
<reference evidence="5 6" key="1">
    <citation type="submission" date="2022-08" db="EMBL/GenBank/DDBJ databases">
        <title>Proteogenomics of the novel Dehalobacterium formicoaceticum strain EZ94 highlights a key role of methyltransferases during anaerobic dichloromethane degradation.</title>
        <authorList>
            <person name="Wasmund K."/>
        </authorList>
    </citation>
    <scope>NUCLEOTIDE SEQUENCE [LARGE SCALE GENOMIC DNA]</scope>
    <source>
        <strain evidence="5 6">EZ94</strain>
    </source>
</reference>
<dbReference type="Pfam" id="PF17179">
    <property type="entry name" value="Fer4_22"/>
    <property type="match status" value="1"/>
</dbReference>
<keyword evidence="3" id="KW-0411">Iron-sulfur</keyword>
<dbReference type="PROSITE" id="PS51379">
    <property type="entry name" value="4FE4S_FER_2"/>
    <property type="match status" value="2"/>
</dbReference>
<sequence length="333" mass="37303">MKTLAKNKLNEAIEILTKDANVLVPMKVDGVSKFAPWGSPGTLDFEAVNTLLPPKDVLFPNTEKMYSYKIANQEVTDLTVHNEAENQVIFGLRPCDMQSIKCMDDVFLTKTFVDDFYREKREKMVTVCIGCAKTAPTCFCDSMGGEPGKHEAADVQMYDLGDSYGIEAQSDAGTSLVAKWQSLLGEGEVQIPQTSCTLKVDMTDVPQKLSKMFESPMWQDISRKCIGCGTCTYVCPTCYCFDIDVKNAGNEGYRFRCWDSCMFSEYTRMAGGHNPRPSKGERIRNRFLHKLEFFNERYGKNLCVGCGRCVAKCPVNVDITLFIDKLKEVPAGE</sequence>